<feature type="compositionally biased region" description="Basic and acidic residues" evidence="1">
    <location>
        <begin position="321"/>
        <end position="330"/>
    </location>
</feature>
<feature type="compositionally biased region" description="Basic and acidic residues" evidence="1">
    <location>
        <begin position="116"/>
        <end position="125"/>
    </location>
</feature>
<protein>
    <submittedName>
        <fullName evidence="2">Uncharacterized protein</fullName>
    </submittedName>
</protein>
<evidence type="ECO:0000313" key="2">
    <source>
        <dbReference type="EMBL" id="KAG6285245.1"/>
    </source>
</evidence>
<feature type="region of interest" description="Disordered" evidence="1">
    <location>
        <begin position="308"/>
        <end position="330"/>
    </location>
</feature>
<keyword evidence="3" id="KW-1185">Reference proteome</keyword>
<feature type="compositionally biased region" description="Low complexity" evidence="1">
    <location>
        <begin position="97"/>
        <end position="114"/>
    </location>
</feature>
<comment type="caution">
    <text evidence="2">The sequence shown here is derived from an EMBL/GenBank/DDBJ whole genome shotgun (WGS) entry which is preliminary data.</text>
</comment>
<dbReference type="AlphaFoldDB" id="A0A9P7Q9K7"/>
<accession>A0A9P7Q9K7</accession>
<name>A0A9P7Q9K7_9HYPO</name>
<feature type="region of interest" description="Disordered" evidence="1">
    <location>
        <begin position="90"/>
        <end position="201"/>
    </location>
</feature>
<sequence length="330" mass="36392">MQAHEVIDEERRTRIAQMSYCGIRYLNHNSIPFGACAIEQGQEVEGIWNSCRVVSDTNQATSPATLPNDGNNRPLQEREGVVYSRIHDSHEDEVARPTSPSSSVATHSSTPSSTYHDCRSMGHPDDDVDDMATVPVRTEGNARMRQKPARDVNIASRAPNTPLTPSPQPPQDAVAPILPAHRDKNSRTHRQPAIKDDFSSRVPNNELMSSLQAPQDVVAATLPTHSDGNSRTHRQPAINDDILSRAPKTDLMTLPQVGFASSHSAPLLDFNSVPRNSKGRVYGSAKVYANTEHRRRNSGFEILPAGTLGARPEFLQQSNKKQSDKKRMTQ</sequence>
<proteinExistence type="predicted"/>
<evidence type="ECO:0000256" key="1">
    <source>
        <dbReference type="SAM" id="MobiDB-lite"/>
    </source>
</evidence>
<dbReference type="EMBL" id="SRRH01000746">
    <property type="protein sequence ID" value="KAG6285245.1"/>
    <property type="molecule type" value="Genomic_DNA"/>
</dbReference>
<dbReference type="Proteomes" id="UP000707071">
    <property type="component" value="Unassembled WGS sequence"/>
</dbReference>
<evidence type="ECO:0000313" key="3">
    <source>
        <dbReference type="Proteomes" id="UP000707071"/>
    </source>
</evidence>
<organism evidence="2 3">
    <name type="scientific">Claviceps aff. purpurea</name>
    <dbReference type="NCBI Taxonomy" id="1967640"/>
    <lineage>
        <taxon>Eukaryota</taxon>
        <taxon>Fungi</taxon>
        <taxon>Dikarya</taxon>
        <taxon>Ascomycota</taxon>
        <taxon>Pezizomycotina</taxon>
        <taxon>Sordariomycetes</taxon>
        <taxon>Hypocreomycetidae</taxon>
        <taxon>Hypocreales</taxon>
        <taxon>Clavicipitaceae</taxon>
        <taxon>Claviceps</taxon>
    </lineage>
</organism>
<reference evidence="2 3" key="1">
    <citation type="journal article" date="2020" name="bioRxiv">
        <title>Whole genome comparisons of ergot fungi reveals the divergence and evolution of species within the genus Claviceps are the result of varying mechanisms driving genome evolution and host range expansion.</title>
        <authorList>
            <person name="Wyka S.A."/>
            <person name="Mondo S.J."/>
            <person name="Liu M."/>
            <person name="Dettman J."/>
            <person name="Nalam V."/>
            <person name="Broders K.D."/>
        </authorList>
    </citation>
    <scope>NUCLEOTIDE SEQUENCE [LARGE SCALE GENOMIC DNA]</scope>
    <source>
        <strain evidence="2 3">Clav52</strain>
    </source>
</reference>
<gene>
    <name evidence="2" type="ORF">E4U09_007389</name>
</gene>